<evidence type="ECO:0000256" key="1">
    <source>
        <dbReference type="SAM" id="SignalP"/>
    </source>
</evidence>
<keyword evidence="4" id="KW-1185">Reference proteome</keyword>
<dbReference type="Pfam" id="PF13474">
    <property type="entry name" value="SnoaL_3"/>
    <property type="match status" value="1"/>
</dbReference>
<protein>
    <submittedName>
        <fullName evidence="3">Nuclear transport factor 2 family protein</fullName>
    </submittedName>
</protein>
<dbReference type="RefSeq" id="WP_255911036.1">
    <property type="nucleotide sequence ID" value="NZ_JANFQO010000002.1"/>
</dbReference>
<evidence type="ECO:0000313" key="4">
    <source>
        <dbReference type="Proteomes" id="UP001165498"/>
    </source>
</evidence>
<proteinExistence type="predicted"/>
<evidence type="ECO:0000259" key="2">
    <source>
        <dbReference type="Pfam" id="PF13474"/>
    </source>
</evidence>
<feature type="signal peptide" evidence="1">
    <location>
        <begin position="1"/>
        <end position="26"/>
    </location>
</feature>
<organism evidence="3 4">
    <name type="scientific">Tahibacter harae</name>
    <dbReference type="NCBI Taxonomy" id="2963937"/>
    <lineage>
        <taxon>Bacteria</taxon>
        <taxon>Pseudomonadati</taxon>
        <taxon>Pseudomonadota</taxon>
        <taxon>Gammaproteobacteria</taxon>
        <taxon>Lysobacterales</taxon>
        <taxon>Rhodanobacteraceae</taxon>
        <taxon>Tahibacter</taxon>
    </lineage>
</organism>
<dbReference type="InterPro" id="IPR032710">
    <property type="entry name" value="NTF2-like_dom_sf"/>
</dbReference>
<evidence type="ECO:0000313" key="3">
    <source>
        <dbReference type="EMBL" id="MCQ4163635.1"/>
    </source>
</evidence>
<name>A0ABT1QP06_9GAMM</name>
<dbReference type="Proteomes" id="UP001165498">
    <property type="component" value="Unassembled WGS sequence"/>
</dbReference>
<dbReference type="SUPFAM" id="SSF54427">
    <property type="entry name" value="NTF2-like"/>
    <property type="match status" value="1"/>
</dbReference>
<comment type="caution">
    <text evidence="3">The sequence shown here is derived from an EMBL/GenBank/DDBJ whole genome shotgun (WGS) entry which is preliminary data.</text>
</comment>
<accession>A0ABT1QP06</accession>
<reference evidence="3" key="1">
    <citation type="submission" date="2022-07" db="EMBL/GenBank/DDBJ databases">
        <title>Tahibacter sp., a new gammaproteobacterium isolated from the silt sample collected at pig farm.</title>
        <authorList>
            <person name="Chen H."/>
        </authorList>
    </citation>
    <scope>NUCLEOTIDE SEQUENCE</scope>
    <source>
        <strain evidence="3">P2K</strain>
    </source>
</reference>
<feature type="domain" description="SnoaL-like" evidence="2">
    <location>
        <begin position="49"/>
        <end position="162"/>
    </location>
</feature>
<sequence>MQTAPPRPIRAALILATVLFAAAAAATEPRVEQPAAPALPDPAATAAAAVAEQFHNALQRGQGEAALQLLDPAVQIYEAGHVERSRDEYAASHLAADMSYARTAQATVKSRKAEVAGELAWVASESEVQTERQGKPVKLASLETLVLKNTPQGWRIVHIHWSSRELKPAP</sequence>
<dbReference type="InterPro" id="IPR037401">
    <property type="entry name" value="SnoaL-like"/>
</dbReference>
<dbReference type="EMBL" id="JANFQO010000002">
    <property type="protein sequence ID" value="MCQ4163635.1"/>
    <property type="molecule type" value="Genomic_DNA"/>
</dbReference>
<dbReference type="Gene3D" id="3.10.450.50">
    <property type="match status" value="1"/>
</dbReference>
<gene>
    <name evidence="3" type="ORF">NM961_02815</name>
</gene>
<keyword evidence="1" id="KW-0732">Signal</keyword>
<feature type="chain" id="PRO_5045838894" evidence="1">
    <location>
        <begin position="27"/>
        <end position="170"/>
    </location>
</feature>